<keyword evidence="8" id="KW-1185">Reference proteome</keyword>
<evidence type="ECO:0000313" key="8">
    <source>
        <dbReference type="Proteomes" id="UP001412239"/>
    </source>
</evidence>
<keyword evidence="5" id="KW-0539">Nucleus</keyword>
<name>A0A292PYW5_9PEZI</name>
<gene>
    <name evidence="7" type="ORF">GSTUAT00003953001</name>
</gene>
<evidence type="ECO:0000256" key="3">
    <source>
        <dbReference type="ARBA" id="ARBA00005470"/>
    </source>
</evidence>
<dbReference type="GO" id="GO:0000939">
    <property type="term" value="C:inner kinetochore"/>
    <property type="evidence" value="ECO:0007669"/>
    <property type="project" value="TreeGrafter"/>
</dbReference>
<dbReference type="PANTHER" id="PTHR48208:SF2">
    <property type="entry name" value="CENTROMERE PROTEIN I"/>
    <property type="match status" value="1"/>
</dbReference>
<dbReference type="GO" id="GO:0005634">
    <property type="term" value="C:nucleus"/>
    <property type="evidence" value="ECO:0007669"/>
    <property type="project" value="UniProtKB-SubCell"/>
</dbReference>
<dbReference type="GO" id="GO:0000070">
    <property type="term" value="P:mitotic sister chromatid segregation"/>
    <property type="evidence" value="ECO:0007669"/>
    <property type="project" value="TreeGrafter"/>
</dbReference>
<comment type="subcellular location">
    <subcellularLocation>
        <location evidence="2">Chromosome</location>
        <location evidence="2">Centromere</location>
    </subcellularLocation>
    <subcellularLocation>
        <location evidence="1">Nucleus</location>
    </subcellularLocation>
</comment>
<dbReference type="PANTHER" id="PTHR48208">
    <property type="entry name" value="CENTROMERE PROTEIN I"/>
    <property type="match status" value="1"/>
</dbReference>
<dbReference type="InterPro" id="IPR012485">
    <property type="entry name" value="CENP-I"/>
</dbReference>
<dbReference type="Pfam" id="PF07778">
    <property type="entry name" value="CENP-I"/>
    <property type="match status" value="1"/>
</dbReference>
<dbReference type="GO" id="GO:0034080">
    <property type="term" value="P:CENP-A containing chromatin assembly"/>
    <property type="evidence" value="ECO:0007669"/>
    <property type="project" value="TreeGrafter"/>
</dbReference>
<dbReference type="CDD" id="cd22647">
    <property type="entry name" value="CTF3_NTD_HEAT"/>
    <property type="match status" value="1"/>
</dbReference>
<evidence type="ECO:0000256" key="2">
    <source>
        <dbReference type="ARBA" id="ARBA00004584"/>
    </source>
</evidence>
<proteinExistence type="inferred from homology"/>
<dbReference type="EMBL" id="LN891008">
    <property type="protein sequence ID" value="CUS11905.1"/>
    <property type="molecule type" value="Genomic_DNA"/>
</dbReference>
<evidence type="ECO:0000256" key="1">
    <source>
        <dbReference type="ARBA" id="ARBA00004123"/>
    </source>
</evidence>
<dbReference type="Proteomes" id="UP001412239">
    <property type="component" value="Unassembled WGS sequence"/>
</dbReference>
<evidence type="ECO:0000313" key="7">
    <source>
        <dbReference type="EMBL" id="CUS11905.1"/>
    </source>
</evidence>
<organism evidence="7 8">
    <name type="scientific">Tuber aestivum</name>
    <name type="common">summer truffle</name>
    <dbReference type="NCBI Taxonomy" id="59557"/>
    <lineage>
        <taxon>Eukaryota</taxon>
        <taxon>Fungi</taxon>
        <taxon>Dikarya</taxon>
        <taxon>Ascomycota</taxon>
        <taxon>Pezizomycotina</taxon>
        <taxon>Pezizomycetes</taxon>
        <taxon>Pezizales</taxon>
        <taxon>Tuberaceae</taxon>
        <taxon>Tuber</taxon>
    </lineage>
</organism>
<dbReference type="AlphaFoldDB" id="A0A292PYW5"/>
<reference evidence="7" key="1">
    <citation type="submission" date="2015-10" db="EMBL/GenBank/DDBJ databases">
        <authorList>
            <person name="Regsiter A."/>
            <person name="william w."/>
        </authorList>
    </citation>
    <scope>NUCLEOTIDE SEQUENCE</scope>
    <source>
        <strain evidence="7">Montdore</strain>
    </source>
</reference>
<keyword evidence="6" id="KW-0137">Centromere</keyword>
<evidence type="ECO:0008006" key="9">
    <source>
        <dbReference type="Google" id="ProtNLM"/>
    </source>
</evidence>
<sequence>MPSEPGSQGYNSGSEDVESLIDQLRGAASIRNSLSKNRIAGVIGSISQHSTVCGLANDSLEALIDVLATSPCYLDQSSVGSIFKILFPRRKVSENVVVKVVGSLGQGQSKPSPATQALLLRWLVMVYDVLESYDVLSQLYGVLFNLLDMITLRGHLCHILSSLTRRRHVKPFRIQALLVLKQNLGDEQPLLGLLQVYKDYYPDVIVGETAIARAGVFSHPNIEWMQKLLLIQESSADDYSGPSDSQSSFRIVRKIGGQAMKRQKTNHIVIPEVHTFRAVESSVTLEEVEDVSDFVKKLDRLELPNQLVAALEDPLLRKLISLKPSDEASLRINNWLAARFSIELHPPPVSNLRSVDRTEHFLSRVLEYTRSARRLLPAVEDFLKRYLRTWTGNSHTKTLLGLLCFLPIREFEELRSNFFALVDRRLKDRGEASIAKLVAFYTELIRQWAITYGNQAQEPEFSQEESLALRKLLSHVGQICLAGLANFQGSNLITDAILCFYEGTCAPPWENGLFRIVLPPDQVVYYFVFSGDVMTLSRICGILSRYKRGFELSLRQAQSGHSNGAGEYPRDYVNHFNGFLMDICNLVWRNRAFKCGGSDSKQDQNALGCTLANNVVLSLQRAVDEREESLLTLFSLSHSAVLAQFSAECFRMLENSNDSEMRRTRHAGPVTQKSLQLLATNGGLKITYSDFRVAVLRALGKKGLGGIWDFMHSTMISLIQLTSGADSSRAAS</sequence>
<accession>A0A292PYW5</accession>
<comment type="similarity">
    <text evidence="3">Belongs to the CENP-I/CTF3 family.</text>
</comment>
<evidence type="ECO:0000256" key="6">
    <source>
        <dbReference type="ARBA" id="ARBA00023328"/>
    </source>
</evidence>
<keyword evidence="4" id="KW-0158">Chromosome</keyword>
<evidence type="ECO:0000256" key="4">
    <source>
        <dbReference type="ARBA" id="ARBA00022454"/>
    </source>
</evidence>
<protein>
    <recommendedName>
        <fullName evidence="9">Mis6 domain-containing protein</fullName>
    </recommendedName>
</protein>
<evidence type="ECO:0000256" key="5">
    <source>
        <dbReference type="ARBA" id="ARBA00023242"/>
    </source>
</evidence>